<protein>
    <submittedName>
        <fullName evidence="1">Uncharacterized protein</fullName>
    </submittedName>
</protein>
<accession>A0A645H9Z9</accession>
<dbReference type="Pfam" id="PF09393">
    <property type="entry name" value="DUF2001"/>
    <property type="match status" value="1"/>
</dbReference>
<dbReference type="InterPro" id="IPR018989">
    <property type="entry name" value="DUF2001"/>
</dbReference>
<dbReference type="SUPFAM" id="SSF69279">
    <property type="entry name" value="Phage tail proteins"/>
    <property type="match status" value="1"/>
</dbReference>
<reference evidence="1" key="1">
    <citation type="submission" date="2019-08" db="EMBL/GenBank/DDBJ databases">
        <authorList>
            <person name="Kucharzyk K."/>
            <person name="Murdoch R.W."/>
            <person name="Higgins S."/>
            <person name="Loffler F."/>
        </authorList>
    </citation>
    <scope>NUCLEOTIDE SEQUENCE</scope>
</reference>
<organism evidence="1">
    <name type="scientific">bioreactor metagenome</name>
    <dbReference type="NCBI Taxonomy" id="1076179"/>
    <lineage>
        <taxon>unclassified sequences</taxon>
        <taxon>metagenomes</taxon>
        <taxon>ecological metagenomes</taxon>
    </lineage>
</organism>
<dbReference type="EMBL" id="VSSQ01084713">
    <property type="protein sequence ID" value="MPN32613.1"/>
    <property type="molecule type" value="Genomic_DNA"/>
</dbReference>
<dbReference type="AlphaFoldDB" id="A0A645H9Z9"/>
<dbReference type="InterPro" id="IPR038628">
    <property type="entry name" value="XkdM-like_sf"/>
</dbReference>
<evidence type="ECO:0000313" key="1">
    <source>
        <dbReference type="EMBL" id="MPN32613.1"/>
    </source>
</evidence>
<proteinExistence type="predicted"/>
<gene>
    <name evidence="1" type="ORF">SDC9_180093</name>
</gene>
<name>A0A645H9Z9_9ZZZZ</name>
<comment type="caution">
    <text evidence="1">The sequence shown here is derived from an EMBL/GenBank/DDBJ whole genome shotgun (WGS) entry which is preliminary data.</text>
</comment>
<dbReference type="Gene3D" id="2.30.110.40">
    <property type="entry name" value="Phage tail tube protein"/>
    <property type="match status" value="1"/>
</dbReference>
<sequence length="129" mass="14731">MTGATKVTTKRTVKTRTRKPLGQRITQTKVTGIENNGTLTVDHYETARFNSMLDEYEATGKMPEFDLQIVNEDEGSIVGRRVVRYYDCLLNSDVSLSELEDSSDDAVTVDIGFTFRRKKILEDYSRPRE</sequence>